<keyword evidence="3" id="KW-1185">Reference proteome</keyword>
<sequence length="109" mass="12210">MKFSLSLSSALTAILVFQGIEAAFNCYMNVNVNSRSCAALSCGITGDYLAGQVVGERPVEGFCTGRRHDRRRWGVLRHAIIEWILRDNSVSRFLLQKPDFCRINRDDAG</sequence>
<comment type="caution">
    <text evidence="2">The sequence shown here is derived from an EMBL/GenBank/DDBJ whole genome shotgun (WGS) entry which is preliminary data.</text>
</comment>
<evidence type="ECO:0000313" key="2">
    <source>
        <dbReference type="EMBL" id="KAJ7694403.1"/>
    </source>
</evidence>
<reference evidence="2" key="1">
    <citation type="submission" date="2023-03" db="EMBL/GenBank/DDBJ databases">
        <title>Massive genome expansion in bonnet fungi (Mycena s.s.) driven by repeated elements and novel gene families across ecological guilds.</title>
        <authorList>
            <consortium name="Lawrence Berkeley National Laboratory"/>
            <person name="Harder C.B."/>
            <person name="Miyauchi S."/>
            <person name="Viragh M."/>
            <person name="Kuo A."/>
            <person name="Thoen E."/>
            <person name="Andreopoulos B."/>
            <person name="Lu D."/>
            <person name="Skrede I."/>
            <person name="Drula E."/>
            <person name="Henrissat B."/>
            <person name="Morin E."/>
            <person name="Kohler A."/>
            <person name="Barry K."/>
            <person name="LaButti K."/>
            <person name="Morin E."/>
            <person name="Salamov A."/>
            <person name="Lipzen A."/>
            <person name="Mereny Z."/>
            <person name="Hegedus B."/>
            <person name="Baldrian P."/>
            <person name="Stursova M."/>
            <person name="Weitz H."/>
            <person name="Taylor A."/>
            <person name="Grigoriev I.V."/>
            <person name="Nagy L.G."/>
            <person name="Martin F."/>
            <person name="Kauserud H."/>
        </authorList>
    </citation>
    <scope>NUCLEOTIDE SEQUENCE</scope>
    <source>
        <strain evidence="2">CBHHK067</strain>
    </source>
</reference>
<dbReference type="Proteomes" id="UP001221757">
    <property type="component" value="Unassembled WGS sequence"/>
</dbReference>
<feature type="chain" id="PRO_5042167511" description="Secreted protein" evidence="1">
    <location>
        <begin position="23"/>
        <end position="109"/>
    </location>
</feature>
<keyword evidence="1" id="KW-0732">Signal</keyword>
<dbReference type="AlphaFoldDB" id="A0AAD7DLA0"/>
<name>A0AAD7DLA0_MYCRO</name>
<evidence type="ECO:0008006" key="4">
    <source>
        <dbReference type="Google" id="ProtNLM"/>
    </source>
</evidence>
<proteinExistence type="predicted"/>
<evidence type="ECO:0000256" key="1">
    <source>
        <dbReference type="SAM" id="SignalP"/>
    </source>
</evidence>
<organism evidence="2 3">
    <name type="scientific">Mycena rosella</name>
    <name type="common">Pink bonnet</name>
    <name type="synonym">Agaricus rosellus</name>
    <dbReference type="NCBI Taxonomy" id="1033263"/>
    <lineage>
        <taxon>Eukaryota</taxon>
        <taxon>Fungi</taxon>
        <taxon>Dikarya</taxon>
        <taxon>Basidiomycota</taxon>
        <taxon>Agaricomycotina</taxon>
        <taxon>Agaricomycetes</taxon>
        <taxon>Agaricomycetidae</taxon>
        <taxon>Agaricales</taxon>
        <taxon>Marasmiineae</taxon>
        <taxon>Mycenaceae</taxon>
        <taxon>Mycena</taxon>
    </lineage>
</organism>
<accession>A0AAD7DLA0</accession>
<evidence type="ECO:0000313" key="3">
    <source>
        <dbReference type="Proteomes" id="UP001221757"/>
    </source>
</evidence>
<gene>
    <name evidence="2" type="ORF">B0H17DRAFT_1132032</name>
</gene>
<feature type="signal peptide" evidence="1">
    <location>
        <begin position="1"/>
        <end position="22"/>
    </location>
</feature>
<protein>
    <recommendedName>
        <fullName evidence="4">Secreted protein</fullName>
    </recommendedName>
</protein>
<dbReference type="EMBL" id="JARKIE010000042">
    <property type="protein sequence ID" value="KAJ7694403.1"/>
    <property type="molecule type" value="Genomic_DNA"/>
</dbReference>